<dbReference type="OrthoDB" id="3819922at2"/>
<accession>A0A378WPU4</accession>
<organism evidence="2 3">
    <name type="scientific">Nocardia africana</name>
    <dbReference type="NCBI Taxonomy" id="134964"/>
    <lineage>
        <taxon>Bacteria</taxon>
        <taxon>Bacillati</taxon>
        <taxon>Actinomycetota</taxon>
        <taxon>Actinomycetes</taxon>
        <taxon>Mycobacteriales</taxon>
        <taxon>Nocardiaceae</taxon>
        <taxon>Nocardia</taxon>
    </lineage>
</organism>
<evidence type="ECO:0000313" key="2">
    <source>
        <dbReference type="EMBL" id="SUA42615.1"/>
    </source>
</evidence>
<evidence type="ECO:0000256" key="1">
    <source>
        <dbReference type="SAM" id="MobiDB-lite"/>
    </source>
</evidence>
<dbReference type="GO" id="GO:0016301">
    <property type="term" value="F:kinase activity"/>
    <property type="evidence" value="ECO:0007669"/>
    <property type="project" value="UniProtKB-KW"/>
</dbReference>
<proteinExistence type="predicted"/>
<protein>
    <submittedName>
        <fullName evidence="2">Shikimate kinase</fullName>
    </submittedName>
</protein>
<feature type="compositionally biased region" description="Polar residues" evidence="1">
    <location>
        <begin position="181"/>
        <end position="193"/>
    </location>
</feature>
<reference evidence="2 3" key="1">
    <citation type="submission" date="2018-06" db="EMBL/GenBank/DDBJ databases">
        <authorList>
            <consortium name="Pathogen Informatics"/>
            <person name="Doyle S."/>
        </authorList>
    </citation>
    <scope>NUCLEOTIDE SEQUENCE [LARGE SCALE GENOMIC DNA]</scope>
    <source>
        <strain evidence="2 3">NCTC13184</strain>
    </source>
</reference>
<dbReference type="Gene3D" id="3.40.50.300">
    <property type="entry name" value="P-loop containing nucleotide triphosphate hydrolases"/>
    <property type="match status" value="1"/>
</dbReference>
<dbReference type="InterPro" id="IPR027417">
    <property type="entry name" value="P-loop_NTPase"/>
</dbReference>
<sequence length="193" mass="21148">MMGRVGRLLVLVNGLPGAGKSTVGQALARVLGARFLSKDAVKAALAACVDDPAGLPDLGGVAMDAVWSLARTSPTSVVIDSWWFAPRDREFARAGIEKVGADRAVEVWCDVPAHVARDRYTRRRRPGFFHDNERLSTHWDLWADQATPLRLVPLVVVDTTVPVDYTDLSERIERATDDTQPDTASNLFPAQRT</sequence>
<keyword evidence="2" id="KW-0808">Transferase</keyword>
<gene>
    <name evidence="2" type="ORF">NCTC13184_01972</name>
</gene>
<feature type="region of interest" description="Disordered" evidence="1">
    <location>
        <begin position="172"/>
        <end position="193"/>
    </location>
</feature>
<dbReference type="Pfam" id="PF13671">
    <property type="entry name" value="AAA_33"/>
    <property type="match status" value="1"/>
</dbReference>
<dbReference type="AlphaFoldDB" id="A0A378WPU4"/>
<dbReference type="SUPFAM" id="SSF52540">
    <property type="entry name" value="P-loop containing nucleoside triphosphate hydrolases"/>
    <property type="match status" value="1"/>
</dbReference>
<evidence type="ECO:0000313" key="3">
    <source>
        <dbReference type="Proteomes" id="UP000255082"/>
    </source>
</evidence>
<keyword evidence="2" id="KW-0418">Kinase</keyword>
<name>A0A378WPU4_9NOCA</name>
<dbReference type="Proteomes" id="UP000255082">
    <property type="component" value="Unassembled WGS sequence"/>
</dbReference>
<dbReference type="EMBL" id="UGRU01000001">
    <property type="protein sequence ID" value="SUA42615.1"/>
    <property type="molecule type" value="Genomic_DNA"/>
</dbReference>